<dbReference type="AlphaFoldDB" id="A0A645CZ83"/>
<reference evidence="1" key="1">
    <citation type="submission" date="2019-08" db="EMBL/GenBank/DDBJ databases">
        <authorList>
            <person name="Kucharzyk K."/>
            <person name="Murdoch R.W."/>
            <person name="Higgins S."/>
            <person name="Loffler F."/>
        </authorList>
    </citation>
    <scope>NUCLEOTIDE SEQUENCE</scope>
</reference>
<protein>
    <submittedName>
        <fullName evidence="1">Uncharacterized protein</fullName>
    </submittedName>
</protein>
<proteinExistence type="predicted"/>
<gene>
    <name evidence="1" type="ORF">SDC9_129581</name>
</gene>
<organism evidence="1">
    <name type="scientific">bioreactor metagenome</name>
    <dbReference type="NCBI Taxonomy" id="1076179"/>
    <lineage>
        <taxon>unclassified sequences</taxon>
        <taxon>metagenomes</taxon>
        <taxon>ecological metagenomes</taxon>
    </lineage>
</organism>
<comment type="caution">
    <text evidence="1">The sequence shown here is derived from an EMBL/GenBank/DDBJ whole genome shotgun (WGS) entry which is preliminary data.</text>
</comment>
<sequence>MRFWCECGEVLSNSQNPDIDFMIYSDKEWLSIVEDEGITNPLLIPYP</sequence>
<dbReference type="EMBL" id="VSSQ01031581">
    <property type="protein sequence ID" value="MPM82520.1"/>
    <property type="molecule type" value="Genomic_DNA"/>
</dbReference>
<name>A0A645CZ83_9ZZZZ</name>
<accession>A0A645CZ83</accession>
<evidence type="ECO:0000313" key="1">
    <source>
        <dbReference type="EMBL" id="MPM82520.1"/>
    </source>
</evidence>